<sequence length="87" mass="9872">MKKIEWENPKKKGEAYTHLMKVFKVSRPTVSLAMSFKRNSLEAARMRHVALTQLGAKLLSDEEKGPQTVRILNAKGETVKAVVMEEM</sequence>
<protein>
    <submittedName>
        <fullName evidence="1">Uncharacterized protein</fullName>
    </submittedName>
</protein>
<dbReference type="AlphaFoldDB" id="A0A3E5BJ69"/>
<proteinExistence type="predicted"/>
<evidence type="ECO:0000313" key="2">
    <source>
        <dbReference type="Proteomes" id="UP000260983"/>
    </source>
</evidence>
<dbReference type="EMBL" id="QSUL01000004">
    <property type="protein sequence ID" value="RGN37455.1"/>
    <property type="molecule type" value="Genomic_DNA"/>
</dbReference>
<evidence type="ECO:0000313" key="1">
    <source>
        <dbReference type="EMBL" id="RGN37455.1"/>
    </source>
</evidence>
<dbReference type="RefSeq" id="WP_009127199.1">
    <property type="nucleotide sequence ID" value="NZ_CABKRN010000001.1"/>
</dbReference>
<dbReference type="Proteomes" id="UP000260983">
    <property type="component" value="Unassembled WGS sequence"/>
</dbReference>
<comment type="caution">
    <text evidence="1">The sequence shown here is derived from an EMBL/GenBank/DDBJ whole genome shotgun (WGS) entry which is preliminary data.</text>
</comment>
<reference evidence="1 2" key="1">
    <citation type="submission" date="2018-08" db="EMBL/GenBank/DDBJ databases">
        <title>A genome reference for cultivated species of the human gut microbiota.</title>
        <authorList>
            <person name="Zou Y."/>
            <person name="Xue W."/>
            <person name="Luo G."/>
        </authorList>
    </citation>
    <scope>NUCLEOTIDE SEQUENCE [LARGE SCALE GENOMIC DNA]</scope>
    <source>
        <strain evidence="1 2">OM05-15BH</strain>
    </source>
</reference>
<accession>A0A3E5BJ69</accession>
<gene>
    <name evidence="1" type="ORF">DXB65_08140</name>
</gene>
<organism evidence="1 2">
    <name type="scientific">Bacteroides oleiciplenus</name>
    <dbReference type="NCBI Taxonomy" id="626931"/>
    <lineage>
        <taxon>Bacteria</taxon>
        <taxon>Pseudomonadati</taxon>
        <taxon>Bacteroidota</taxon>
        <taxon>Bacteroidia</taxon>
        <taxon>Bacteroidales</taxon>
        <taxon>Bacteroidaceae</taxon>
        <taxon>Bacteroides</taxon>
    </lineage>
</organism>
<name>A0A3E5BJ69_9BACE</name>